<feature type="non-terminal residue" evidence="1">
    <location>
        <position position="1"/>
    </location>
</feature>
<sequence length="85" mass="9848">LYKQNVDNKQPSNPLVEIHELSNILSQEFDIVENFINNKNQSKNKENQNDTKFTFSCSIKINKLEGSSKEQSNQIVKIISDVDEY</sequence>
<keyword evidence="2" id="KW-1185">Reference proteome</keyword>
<dbReference type="Proteomes" id="UP000789396">
    <property type="component" value="Unassembled WGS sequence"/>
</dbReference>
<reference evidence="1" key="1">
    <citation type="submission" date="2021-06" db="EMBL/GenBank/DDBJ databases">
        <authorList>
            <person name="Kallberg Y."/>
            <person name="Tangrot J."/>
            <person name="Rosling A."/>
        </authorList>
    </citation>
    <scope>NUCLEOTIDE SEQUENCE</scope>
    <source>
        <strain evidence="1">IN212</strain>
    </source>
</reference>
<accession>A0A9N9JEG1</accession>
<comment type="caution">
    <text evidence="1">The sequence shown here is derived from an EMBL/GenBank/DDBJ whole genome shotgun (WGS) entry which is preliminary data.</text>
</comment>
<dbReference type="AlphaFoldDB" id="A0A9N9JEG1"/>
<protein>
    <submittedName>
        <fullName evidence="1">13512_t:CDS:1</fullName>
    </submittedName>
</protein>
<proteinExistence type="predicted"/>
<dbReference type="OrthoDB" id="2343095at2759"/>
<gene>
    <name evidence="1" type="ORF">RFULGI_LOCUS15582</name>
</gene>
<dbReference type="EMBL" id="CAJVPZ010050814">
    <property type="protein sequence ID" value="CAG8778136.1"/>
    <property type="molecule type" value="Genomic_DNA"/>
</dbReference>
<organism evidence="1 2">
    <name type="scientific">Racocetra fulgida</name>
    <dbReference type="NCBI Taxonomy" id="60492"/>
    <lineage>
        <taxon>Eukaryota</taxon>
        <taxon>Fungi</taxon>
        <taxon>Fungi incertae sedis</taxon>
        <taxon>Mucoromycota</taxon>
        <taxon>Glomeromycotina</taxon>
        <taxon>Glomeromycetes</taxon>
        <taxon>Diversisporales</taxon>
        <taxon>Gigasporaceae</taxon>
        <taxon>Racocetra</taxon>
    </lineage>
</organism>
<evidence type="ECO:0000313" key="2">
    <source>
        <dbReference type="Proteomes" id="UP000789396"/>
    </source>
</evidence>
<name>A0A9N9JEG1_9GLOM</name>
<evidence type="ECO:0000313" key="1">
    <source>
        <dbReference type="EMBL" id="CAG8778136.1"/>
    </source>
</evidence>
<feature type="non-terminal residue" evidence="1">
    <location>
        <position position="85"/>
    </location>
</feature>